<feature type="transmembrane region" description="Helical" evidence="1">
    <location>
        <begin position="68"/>
        <end position="89"/>
    </location>
</feature>
<feature type="transmembrane region" description="Helical" evidence="1">
    <location>
        <begin position="42"/>
        <end position="61"/>
    </location>
</feature>
<name>A0AA35ZNM6_LACSI</name>
<reference evidence="2" key="1">
    <citation type="submission" date="2023-04" db="EMBL/GenBank/DDBJ databases">
        <authorList>
            <person name="Vijverberg K."/>
            <person name="Xiong W."/>
            <person name="Schranz E."/>
        </authorList>
    </citation>
    <scope>NUCLEOTIDE SEQUENCE</scope>
</reference>
<keyword evidence="3" id="KW-1185">Reference proteome</keyword>
<sequence>MSVAALMLFCMLWKMSNISTVFLSRSLMSDSVMTTCMYDISSGASFIIFCLNWLMLVNVFWTKANDSYIVSSWFCIMTSIFCVLCLLVKPMSLLWDFIMEYCGCWMVLIRDN</sequence>
<evidence type="ECO:0000256" key="1">
    <source>
        <dbReference type="SAM" id="Phobius"/>
    </source>
</evidence>
<protein>
    <submittedName>
        <fullName evidence="2">Uncharacterized protein</fullName>
    </submittedName>
</protein>
<proteinExistence type="predicted"/>
<evidence type="ECO:0000313" key="2">
    <source>
        <dbReference type="EMBL" id="CAI9296018.1"/>
    </source>
</evidence>
<keyword evidence="1" id="KW-0472">Membrane</keyword>
<evidence type="ECO:0000313" key="3">
    <source>
        <dbReference type="Proteomes" id="UP001177003"/>
    </source>
</evidence>
<gene>
    <name evidence="2" type="ORF">LSALG_LOCUS34928</name>
</gene>
<keyword evidence="1" id="KW-1133">Transmembrane helix</keyword>
<dbReference type="EMBL" id="OX465084">
    <property type="protein sequence ID" value="CAI9296018.1"/>
    <property type="molecule type" value="Genomic_DNA"/>
</dbReference>
<accession>A0AA35ZNM6</accession>
<dbReference type="AlphaFoldDB" id="A0AA35ZNM6"/>
<organism evidence="2 3">
    <name type="scientific">Lactuca saligna</name>
    <name type="common">Willowleaf lettuce</name>
    <dbReference type="NCBI Taxonomy" id="75948"/>
    <lineage>
        <taxon>Eukaryota</taxon>
        <taxon>Viridiplantae</taxon>
        <taxon>Streptophyta</taxon>
        <taxon>Embryophyta</taxon>
        <taxon>Tracheophyta</taxon>
        <taxon>Spermatophyta</taxon>
        <taxon>Magnoliopsida</taxon>
        <taxon>eudicotyledons</taxon>
        <taxon>Gunneridae</taxon>
        <taxon>Pentapetalae</taxon>
        <taxon>asterids</taxon>
        <taxon>campanulids</taxon>
        <taxon>Asterales</taxon>
        <taxon>Asteraceae</taxon>
        <taxon>Cichorioideae</taxon>
        <taxon>Cichorieae</taxon>
        <taxon>Lactucinae</taxon>
        <taxon>Lactuca</taxon>
    </lineage>
</organism>
<keyword evidence="1" id="KW-0812">Transmembrane</keyword>
<dbReference type="Proteomes" id="UP001177003">
    <property type="component" value="Chromosome 8"/>
</dbReference>